<gene>
    <name evidence="1" type="ORF">B0T10DRAFT_277348</name>
</gene>
<accession>A0A9P8WD86</accession>
<dbReference type="AlphaFoldDB" id="A0A9P8WD86"/>
<keyword evidence="2" id="KW-1185">Reference proteome</keyword>
<dbReference type="EMBL" id="JAGPYM010000006">
    <property type="protein sequence ID" value="KAH6893576.1"/>
    <property type="molecule type" value="Genomic_DNA"/>
</dbReference>
<evidence type="ECO:0000313" key="1">
    <source>
        <dbReference type="EMBL" id="KAH6893576.1"/>
    </source>
</evidence>
<reference evidence="1 2" key="1">
    <citation type="journal article" date="2021" name="Nat. Commun.">
        <title>Genetic determinants of endophytism in the Arabidopsis root mycobiome.</title>
        <authorList>
            <person name="Mesny F."/>
            <person name="Miyauchi S."/>
            <person name="Thiergart T."/>
            <person name="Pickel B."/>
            <person name="Atanasova L."/>
            <person name="Karlsson M."/>
            <person name="Huettel B."/>
            <person name="Barry K.W."/>
            <person name="Haridas S."/>
            <person name="Chen C."/>
            <person name="Bauer D."/>
            <person name="Andreopoulos W."/>
            <person name="Pangilinan J."/>
            <person name="LaButti K."/>
            <person name="Riley R."/>
            <person name="Lipzen A."/>
            <person name="Clum A."/>
            <person name="Drula E."/>
            <person name="Henrissat B."/>
            <person name="Kohler A."/>
            <person name="Grigoriev I.V."/>
            <person name="Martin F.M."/>
            <person name="Hacquard S."/>
        </authorList>
    </citation>
    <scope>NUCLEOTIDE SEQUENCE [LARGE SCALE GENOMIC DNA]</scope>
    <source>
        <strain evidence="1 2">MPI-CAGE-CH-0241</strain>
    </source>
</reference>
<protein>
    <submittedName>
        <fullName evidence="1">Uncharacterized protein</fullName>
    </submittedName>
</protein>
<organism evidence="1 2">
    <name type="scientific">Thelonectria olida</name>
    <dbReference type="NCBI Taxonomy" id="1576542"/>
    <lineage>
        <taxon>Eukaryota</taxon>
        <taxon>Fungi</taxon>
        <taxon>Dikarya</taxon>
        <taxon>Ascomycota</taxon>
        <taxon>Pezizomycotina</taxon>
        <taxon>Sordariomycetes</taxon>
        <taxon>Hypocreomycetidae</taxon>
        <taxon>Hypocreales</taxon>
        <taxon>Nectriaceae</taxon>
        <taxon>Thelonectria</taxon>
    </lineage>
</organism>
<comment type="caution">
    <text evidence="1">The sequence shown here is derived from an EMBL/GenBank/DDBJ whole genome shotgun (WGS) entry which is preliminary data.</text>
</comment>
<evidence type="ECO:0000313" key="2">
    <source>
        <dbReference type="Proteomes" id="UP000777438"/>
    </source>
</evidence>
<proteinExistence type="predicted"/>
<sequence>MYHIPMTKSRRKQKCVTVRASALKTLTPLLSLLPSPAVLLLPPLPLHLSYTQCPRRYRQAHSLCGQAQPTCFHSDHRTAPVSLCVLAFLPSWTVFHLLFAGRDVLSVQVDETQSSISSCLAETKDNDITYHAIKHHPYSTYRPQGQQILAEGCCSTSASWLFLCADRSRYSPLVP</sequence>
<name>A0A9P8WD86_9HYPO</name>
<dbReference type="Proteomes" id="UP000777438">
    <property type="component" value="Unassembled WGS sequence"/>
</dbReference>